<feature type="region of interest" description="Disordered" evidence="1">
    <location>
        <begin position="83"/>
        <end position="107"/>
    </location>
</feature>
<feature type="signal peptide" evidence="2">
    <location>
        <begin position="1"/>
        <end position="21"/>
    </location>
</feature>
<dbReference type="EMBL" id="BMPP01000036">
    <property type="protein sequence ID" value="GGK43102.1"/>
    <property type="molecule type" value="Genomic_DNA"/>
</dbReference>
<evidence type="ECO:0000313" key="4">
    <source>
        <dbReference type="Proteomes" id="UP000647587"/>
    </source>
</evidence>
<gene>
    <name evidence="3" type="ORF">GCM10008955_41090</name>
</gene>
<dbReference type="Proteomes" id="UP000647587">
    <property type="component" value="Unassembled WGS sequence"/>
</dbReference>
<name>A0ABQ2F5K7_9DEIO</name>
<evidence type="ECO:0000256" key="2">
    <source>
        <dbReference type="SAM" id="SignalP"/>
    </source>
</evidence>
<accession>A0ABQ2F5K7</accession>
<dbReference type="RefSeq" id="WP_189012136.1">
    <property type="nucleotide sequence ID" value="NZ_BMPP01000036.1"/>
</dbReference>
<evidence type="ECO:0000313" key="3">
    <source>
        <dbReference type="EMBL" id="GGK43102.1"/>
    </source>
</evidence>
<keyword evidence="4" id="KW-1185">Reference proteome</keyword>
<keyword evidence="2" id="KW-0732">Signal</keyword>
<evidence type="ECO:0000256" key="1">
    <source>
        <dbReference type="SAM" id="MobiDB-lite"/>
    </source>
</evidence>
<reference evidence="4" key="1">
    <citation type="journal article" date="2019" name="Int. J. Syst. Evol. Microbiol.">
        <title>The Global Catalogue of Microorganisms (GCM) 10K type strain sequencing project: providing services to taxonomists for standard genome sequencing and annotation.</title>
        <authorList>
            <consortium name="The Broad Institute Genomics Platform"/>
            <consortium name="The Broad Institute Genome Sequencing Center for Infectious Disease"/>
            <person name="Wu L."/>
            <person name="Ma J."/>
        </authorList>
    </citation>
    <scope>NUCLEOTIDE SEQUENCE [LARGE SCALE GENOMIC DNA]</scope>
    <source>
        <strain evidence="4">JCM 30331</strain>
    </source>
</reference>
<feature type="chain" id="PRO_5047090748" evidence="2">
    <location>
        <begin position="22"/>
        <end position="107"/>
    </location>
</feature>
<organism evidence="3 4">
    <name type="scientific">Deinococcus malanensis</name>
    <dbReference type="NCBI Taxonomy" id="1706855"/>
    <lineage>
        <taxon>Bacteria</taxon>
        <taxon>Thermotogati</taxon>
        <taxon>Deinococcota</taxon>
        <taxon>Deinococci</taxon>
        <taxon>Deinococcales</taxon>
        <taxon>Deinococcaceae</taxon>
        <taxon>Deinococcus</taxon>
    </lineage>
</organism>
<sequence length="107" mass="10899">MKLVKAIIAASSVAISGVAAGSTYVVATLPDRPHVRDSVQVRVHADTCTGARPDFGGAATAADRALFAYDVDAPLNLRKTVESTSHGMEVSSISFSSPDGGITNGAP</sequence>
<comment type="caution">
    <text evidence="3">The sequence shown here is derived from an EMBL/GenBank/DDBJ whole genome shotgun (WGS) entry which is preliminary data.</text>
</comment>
<protein>
    <submittedName>
        <fullName evidence="3">Uncharacterized protein</fullName>
    </submittedName>
</protein>
<feature type="compositionally biased region" description="Polar residues" evidence="1">
    <location>
        <begin position="83"/>
        <end position="97"/>
    </location>
</feature>
<proteinExistence type="predicted"/>